<reference evidence="6 7" key="1">
    <citation type="submission" date="2018-07" db="EMBL/GenBank/DDBJ databases">
        <title>Draft genome sequence of Ancylomarina sp. M1P.</title>
        <authorList>
            <person name="Yadav S."/>
            <person name="Villanueva L."/>
            <person name="Damste J.S.S."/>
        </authorList>
    </citation>
    <scope>NUCLEOTIDE SEQUENCE [LARGE SCALE GENOMIC DNA]</scope>
    <source>
        <strain evidence="6 7">M1P</strain>
    </source>
</reference>
<feature type="transmembrane region" description="Helical" evidence="5">
    <location>
        <begin position="332"/>
        <end position="365"/>
    </location>
</feature>
<dbReference type="GO" id="GO:0016020">
    <property type="term" value="C:membrane"/>
    <property type="evidence" value="ECO:0007669"/>
    <property type="project" value="UniProtKB-SubCell"/>
</dbReference>
<dbReference type="Pfam" id="PF00654">
    <property type="entry name" value="Voltage_CLC"/>
    <property type="match status" value="1"/>
</dbReference>
<evidence type="ECO:0000313" key="7">
    <source>
        <dbReference type="Proteomes" id="UP000285794"/>
    </source>
</evidence>
<keyword evidence="4 5" id="KW-0472">Membrane</keyword>
<dbReference type="InterPro" id="IPR001807">
    <property type="entry name" value="ClC"/>
</dbReference>
<dbReference type="PANTHER" id="PTHR43427">
    <property type="entry name" value="CHLORIDE CHANNEL PROTEIN CLC-E"/>
    <property type="match status" value="1"/>
</dbReference>
<feature type="transmembrane region" description="Helical" evidence="5">
    <location>
        <begin position="63"/>
        <end position="83"/>
    </location>
</feature>
<evidence type="ECO:0000256" key="4">
    <source>
        <dbReference type="ARBA" id="ARBA00023136"/>
    </source>
</evidence>
<gene>
    <name evidence="6" type="ORF">DWB61_08120</name>
</gene>
<evidence type="ECO:0000256" key="5">
    <source>
        <dbReference type="SAM" id="Phobius"/>
    </source>
</evidence>
<feature type="transmembrane region" description="Helical" evidence="5">
    <location>
        <begin position="228"/>
        <end position="249"/>
    </location>
</feature>
<proteinExistence type="predicted"/>
<evidence type="ECO:0000256" key="1">
    <source>
        <dbReference type="ARBA" id="ARBA00004141"/>
    </source>
</evidence>
<dbReference type="SUPFAM" id="SSF81340">
    <property type="entry name" value="Clc chloride channel"/>
    <property type="match status" value="1"/>
</dbReference>
<dbReference type="Proteomes" id="UP000285794">
    <property type="component" value="Unassembled WGS sequence"/>
</dbReference>
<evidence type="ECO:0000313" key="6">
    <source>
        <dbReference type="EMBL" id="RRG22163.1"/>
    </source>
</evidence>
<organism evidence="6 7">
    <name type="scientific">Ancylomarina euxinus</name>
    <dbReference type="NCBI Taxonomy" id="2283627"/>
    <lineage>
        <taxon>Bacteria</taxon>
        <taxon>Pseudomonadati</taxon>
        <taxon>Bacteroidota</taxon>
        <taxon>Bacteroidia</taxon>
        <taxon>Marinilabiliales</taxon>
        <taxon>Marinifilaceae</taxon>
        <taxon>Ancylomarina</taxon>
    </lineage>
</organism>
<dbReference type="Gene3D" id="1.10.3080.10">
    <property type="entry name" value="Clc chloride channel"/>
    <property type="match status" value="1"/>
</dbReference>
<dbReference type="PRINTS" id="PR00762">
    <property type="entry name" value="CLCHANNEL"/>
</dbReference>
<feature type="transmembrane region" description="Helical" evidence="5">
    <location>
        <begin position="377"/>
        <end position="400"/>
    </location>
</feature>
<dbReference type="EMBL" id="QQWG01000006">
    <property type="protein sequence ID" value="RRG22163.1"/>
    <property type="molecule type" value="Genomic_DNA"/>
</dbReference>
<sequence length="431" mass="46343">MQKNLYSSYSLARKFILSKQPALLSILEWLLLSMVIAICVGSACAFFLISLEYATDFRNAHEWLIYLLPLAGILLGYVFYRWGKEIAPGNNLVISNIHKPKKIIPFRLAPFILGGTVFTHLFGGSAGREGTAIQMAAAISDQLSRVFKLSKYNRRIVLISGMSAGFGAVFGTPFAGAIFGLEVYHMGKIKYNAIFPAFASSFMADYVTKSYGVSHSHYILGLVPDMNLQALLITILVGICFGLASLSFIKLTTSYSKISSKFIKKAYMRPFFGGLLIIAIAGLLGTTKYLGLGLPTIVESFTVQQAPYVFFFKLLLTAITLGAGFKGGEVTPLFFIGAALGSALSLFLPLPVGLLAAMGFVAVFAGASNTPLASSIMAIELFGIACSPYVAIACIVAYLISGHHGIYSSQVIGDAKSVTKLRETGRTLGEV</sequence>
<comment type="subcellular location">
    <subcellularLocation>
        <location evidence="1">Membrane</location>
        <topology evidence="1">Multi-pass membrane protein</topology>
    </subcellularLocation>
</comment>
<comment type="caution">
    <text evidence="6">The sequence shown here is derived from an EMBL/GenBank/DDBJ whole genome shotgun (WGS) entry which is preliminary data.</text>
</comment>
<dbReference type="AlphaFoldDB" id="A0A425Y2E8"/>
<feature type="transmembrane region" description="Helical" evidence="5">
    <location>
        <begin position="306"/>
        <end position="325"/>
    </location>
</feature>
<keyword evidence="2 5" id="KW-0812">Transmembrane</keyword>
<dbReference type="InterPro" id="IPR014743">
    <property type="entry name" value="Cl-channel_core"/>
</dbReference>
<evidence type="ECO:0000256" key="2">
    <source>
        <dbReference type="ARBA" id="ARBA00022692"/>
    </source>
</evidence>
<name>A0A425Y2E8_9BACT</name>
<dbReference type="RefSeq" id="WP_125030394.1">
    <property type="nucleotide sequence ID" value="NZ_JAPXVP010000006.1"/>
</dbReference>
<feature type="transmembrane region" description="Helical" evidence="5">
    <location>
        <begin position="156"/>
        <end position="179"/>
    </location>
</feature>
<dbReference type="GO" id="GO:0015108">
    <property type="term" value="F:chloride transmembrane transporter activity"/>
    <property type="evidence" value="ECO:0007669"/>
    <property type="project" value="InterPro"/>
</dbReference>
<feature type="transmembrane region" description="Helical" evidence="5">
    <location>
        <begin position="270"/>
        <end position="286"/>
    </location>
</feature>
<protein>
    <submittedName>
        <fullName evidence="6">Chloride channel protein</fullName>
    </submittedName>
</protein>
<dbReference type="InterPro" id="IPR050368">
    <property type="entry name" value="ClC-type_chloride_channel"/>
</dbReference>
<keyword evidence="7" id="KW-1185">Reference proteome</keyword>
<evidence type="ECO:0000256" key="3">
    <source>
        <dbReference type="ARBA" id="ARBA00022989"/>
    </source>
</evidence>
<feature type="transmembrane region" description="Helical" evidence="5">
    <location>
        <begin position="21"/>
        <end position="51"/>
    </location>
</feature>
<feature type="transmembrane region" description="Helical" evidence="5">
    <location>
        <begin position="104"/>
        <end position="122"/>
    </location>
</feature>
<accession>A0A425Y2E8</accession>
<dbReference type="CDD" id="cd03682">
    <property type="entry name" value="ClC_sycA_like"/>
    <property type="match status" value="1"/>
</dbReference>
<dbReference type="OrthoDB" id="9767361at2"/>
<keyword evidence="3 5" id="KW-1133">Transmembrane helix</keyword>
<dbReference type="PANTHER" id="PTHR43427:SF12">
    <property type="entry name" value="CHLORIDE TRANSPORTER"/>
    <property type="match status" value="1"/>
</dbReference>